<evidence type="ECO:0000313" key="8">
    <source>
        <dbReference type="Proteomes" id="UP001281614"/>
    </source>
</evidence>
<sequence>MGDSGKGPARHCITQRGTESTYGFLPASHNDSGYDSIQVGFGALIPRWEASTALKWFLKAEGFPSADEAKLAAEIMNQAAQEWNDLSFGVSVSQTTDETAANFNLIYEDNPPNEPGALASAFFPLQAGGDVVIYETGMKNSREYPLKSTLLHELGHVFGLRHEFADKYPNGQIRFMEINKDSVMSYNGVVIIEETDKHGIRAFYELAVSRARARPRSPALPEQLPRSGSAGSTILPWHTA</sequence>
<keyword evidence="1" id="KW-0645">Protease</keyword>
<dbReference type="GO" id="GO:0006508">
    <property type="term" value="P:proteolysis"/>
    <property type="evidence" value="ECO:0007669"/>
    <property type="project" value="UniProtKB-KW"/>
</dbReference>
<dbReference type="GO" id="GO:0008270">
    <property type="term" value="F:zinc ion binding"/>
    <property type="evidence" value="ECO:0007669"/>
    <property type="project" value="InterPro"/>
</dbReference>
<evidence type="ECO:0000256" key="4">
    <source>
        <dbReference type="ARBA" id="ARBA00022833"/>
    </source>
</evidence>
<dbReference type="EMBL" id="VYYT01000404">
    <property type="protein sequence ID" value="KAK2737256.1"/>
    <property type="molecule type" value="Genomic_DNA"/>
</dbReference>
<dbReference type="GO" id="GO:0004222">
    <property type="term" value="F:metalloendopeptidase activity"/>
    <property type="evidence" value="ECO:0007669"/>
    <property type="project" value="InterPro"/>
</dbReference>
<organism evidence="7 8">
    <name type="scientific">Colletotrichum kahawae</name>
    <name type="common">Coffee berry disease fungus</name>
    <dbReference type="NCBI Taxonomy" id="34407"/>
    <lineage>
        <taxon>Eukaryota</taxon>
        <taxon>Fungi</taxon>
        <taxon>Dikarya</taxon>
        <taxon>Ascomycota</taxon>
        <taxon>Pezizomycotina</taxon>
        <taxon>Sordariomycetes</taxon>
        <taxon>Hypocreomycetidae</taxon>
        <taxon>Glomerellales</taxon>
        <taxon>Glomerellaceae</taxon>
        <taxon>Colletotrichum</taxon>
        <taxon>Colletotrichum gloeosporioides species complex</taxon>
    </lineage>
</organism>
<keyword evidence="4" id="KW-0862">Zinc</keyword>
<dbReference type="Gene3D" id="3.40.390.10">
    <property type="entry name" value="Collagenase (Catalytic Domain)"/>
    <property type="match status" value="1"/>
</dbReference>
<evidence type="ECO:0000259" key="6">
    <source>
        <dbReference type="Pfam" id="PF00413"/>
    </source>
</evidence>
<keyword evidence="8" id="KW-1185">Reference proteome</keyword>
<dbReference type="Proteomes" id="UP001281614">
    <property type="component" value="Unassembled WGS sequence"/>
</dbReference>
<comment type="caution">
    <text evidence="7">The sequence shown here is derived from an EMBL/GenBank/DDBJ whole genome shotgun (WGS) entry which is preliminary data.</text>
</comment>
<dbReference type="AlphaFoldDB" id="A0AAD9Y5Y6"/>
<keyword evidence="3" id="KW-0378">Hydrolase</keyword>
<dbReference type="InterPro" id="IPR024079">
    <property type="entry name" value="MetalloPept_cat_dom_sf"/>
</dbReference>
<reference evidence="7" key="1">
    <citation type="submission" date="2023-02" db="EMBL/GenBank/DDBJ databases">
        <title>Colletotrichum kahawae CIFC_Que2 genome sequencing and assembly.</title>
        <authorList>
            <person name="Baroncelli R."/>
        </authorList>
    </citation>
    <scope>NUCLEOTIDE SEQUENCE</scope>
    <source>
        <strain evidence="7">CIFC_Que2</strain>
    </source>
</reference>
<evidence type="ECO:0000256" key="5">
    <source>
        <dbReference type="SAM" id="MobiDB-lite"/>
    </source>
</evidence>
<dbReference type="SUPFAM" id="SSF55486">
    <property type="entry name" value="Metalloproteases ('zincins'), catalytic domain"/>
    <property type="match status" value="1"/>
</dbReference>
<dbReference type="InterPro" id="IPR001818">
    <property type="entry name" value="Pept_M10_metallopeptidase"/>
</dbReference>
<proteinExistence type="predicted"/>
<evidence type="ECO:0000256" key="3">
    <source>
        <dbReference type="ARBA" id="ARBA00022801"/>
    </source>
</evidence>
<accession>A0AAD9Y5Y6</accession>
<protein>
    <submittedName>
        <fullName evidence="7">Matrix metalloproteinase-11</fullName>
    </submittedName>
</protein>
<evidence type="ECO:0000256" key="2">
    <source>
        <dbReference type="ARBA" id="ARBA00022723"/>
    </source>
</evidence>
<feature type="region of interest" description="Disordered" evidence="5">
    <location>
        <begin position="215"/>
        <end position="240"/>
    </location>
</feature>
<dbReference type="GO" id="GO:0031012">
    <property type="term" value="C:extracellular matrix"/>
    <property type="evidence" value="ECO:0007669"/>
    <property type="project" value="InterPro"/>
</dbReference>
<evidence type="ECO:0000256" key="1">
    <source>
        <dbReference type="ARBA" id="ARBA00022670"/>
    </source>
</evidence>
<keyword evidence="2" id="KW-0479">Metal-binding</keyword>
<dbReference type="Pfam" id="PF00413">
    <property type="entry name" value="Peptidase_M10"/>
    <property type="match status" value="1"/>
</dbReference>
<keyword evidence="7" id="KW-0482">Metalloprotease</keyword>
<name>A0AAD9Y5Y6_COLKA</name>
<gene>
    <name evidence="7" type="ORF">CKAH01_18855</name>
</gene>
<feature type="domain" description="Peptidase M10 metallopeptidase" evidence="6">
    <location>
        <begin position="51"/>
        <end position="166"/>
    </location>
</feature>
<evidence type="ECO:0000313" key="7">
    <source>
        <dbReference type="EMBL" id="KAK2737256.1"/>
    </source>
</evidence>